<dbReference type="InterPro" id="IPR051935">
    <property type="entry name" value="HSDL2"/>
</dbReference>
<dbReference type="InterPro" id="IPR036527">
    <property type="entry name" value="SCP2_sterol-bd_dom_sf"/>
</dbReference>
<dbReference type="Pfam" id="PF02036">
    <property type="entry name" value="SCP2"/>
    <property type="match status" value="1"/>
</dbReference>
<dbReference type="PANTHER" id="PTHR42808">
    <property type="entry name" value="HYDROXYSTEROID DEHYDROGENASE-LIKE PROTEIN 2"/>
    <property type="match status" value="1"/>
</dbReference>
<feature type="non-terminal residue" evidence="5">
    <location>
        <position position="117"/>
    </location>
</feature>
<dbReference type="RefSeq" id="WP_161921599.1">
    <property type="nucleotide sequence ID" value="NZ_JAACYS010000080.1"/>
</dbReference>
<keyword evidence="3" id="KW-0560">Oxidoreductase</keyword>
<evidence type="ECO:0000256" key="1">
    <source>
        <dbReference type="ARBA" id="ARBA00006484"/>
    </source>
</evidence>
<dbReference type="EMBL" id="JAACYS010000080">
    <property type="protein sequence ID" value="NCU18771.1"/>
    <property type="molecule type" value="Genomic_DNA"/>
</dbReference>
<evidence type="ECO:0000256" key="3">
    <source>
        <dbReference type="ARBA" id="ARBA00023002"/>
    </source>
</evidence>
<gene>
    <name evidence="5" type="ORF">GW534_13865</name>
</gene>
<dbReference type="PANTHER" id="PTHR42808:SF3">
    <property type="entry name" value="HYDROXYSTEROID DEHYDROGENASE-LIKE PROTEIN 2"/>
    <property type="match status" value="1"/>
</dbReference>
<dbReference type="InterPro" id="IPR003033">
    <property type="entry name" value="SCP2_sterol-bd_dom"/>
</dbReference>
<evidence type="ECO:0000313" key="6">
    <source>
        <dbReference type="Proteomes" id="UP000743899"/>
    </source>
</evidence>
<dbReference type="Gene3D" id="3.30.1050.10">
    <property type="entry name" value="SCP2 sterol-binding domain"/>
    <property type="match status" value="1"/>
</dbReference>
<comment type="similarity">
    <text evidence="1">Belongs to the short-chain dehydrogenases/reductases (SDR) family.</text>
</comment>
<evidence type="ECO:0000256" key="2">
    <source>
        <dbReference type="ARBA" id="ARBA00022857"/>
    </source>
</evidence>
<dbReference type="Proteomes" id="UP000743899">
    <property type="component" value="Unassembled WGS sequence"/>
</dbReference>
<keyword evidence="6" id="KW-1185">Reference proteome</keyword>
<accession>A0ABX0A896</accession>
<dbReference type="SUPFAM" id="SSF55718">
    <property type="entry name" value="SCP-like"/>
    <property type="match status" value="1"/>
</dbReference>
<feature type="domain" description="SCP2" evidence="4">
    <location>
        <begin position="23"/>
        <end position="113"/>
    </location>
</feature>
<reference evidence="5 6" key="1">
    <citation type="submission" date="2020-01" db="EMBL/GenBank/DDBJ databases">
        <title>A novel Bacillus sp. from Pasinler.</title>
        <authorList>
            <person name="Adiguzel A."/>
            <person name="Ay H."/>
            <person name="Baltaci M.O."/>
        </authorList>
    </citation>
    <scope>NUCLEOTIDE SEQUENCE [LARGE SCALE GENOMIC DNA]</scope>
    <source>
        <strain evidence="5 6">P1</strain>
    </source>
</reference>
<keyword evidence="2" id="KW-0521">NADP</keyword>
<organism evidence="5 6">
    <name type="scientific">Pallidibacillus pasinlerensis</name>
    <dbReference type="NCBI Taxonomy" id="2703818"/>
    <lineage>
        <taxon>Bacteria</taxon>
        <taxon>Bacillati</taxon>
        <taxon>Bacillota</taxon>
        <taxon>Bacilli</taxon>
        <taxon>Bacillales</taxon>
        <taxon>Bacillaceae</taxon>
        <taxon>Pallidibacillus</taxon>
    </lineage>
</organism>
<proteinExistence type="inferred from homology"/>
<evidence type="ECO:0000259" key="4">
    <source>
        <dbReference type="Pfam" id="PF02036"/>
    </source>
</evidence>
<evidence type="ECO:0000313" key="5">
    <source>
        <dbReference type="EMBL" id="NCU18771.1"/>
    </source>
</evidence>
<name>A0ABX0A896_9BACI</name>
<sequence length="117" mass="13078">MSEKLANASLVEIKSFIEEELNRNSEPIKDLEAVYEFHISGDEEDTFQLQLKDGQAKVVQGDGEVADCILKMSFKSFQQFLTGKLSGTVAFMTGKLKLKGDISKALKLESILKQYNI</sequence>
<comment type="caution">
    <text evidence="5">The sequence shown here is derived from an EMBL/GenBank/DDBJ whole genome shotgun (WGS) entry which is preliminary data.</text>
</comment>
<protein>
    <submittedName>
        <fullName evidence="5">SCP2 sterol-binding domain-containing protein</fullName>
    </submittedName>
</protein>